<feature type="region of interest" description="Disordered" evidence="2">
    <location>
        <begin position="177"/>
        <end position="257"/>
    </location>
</feature>
<reference evidence="3" key="1">
    <citation type="journal article" date="2019" name="Sci. Rep.">
        <title>Draft genome of Tanacetum cinerariifolium, the natural source of mosquito coil.</title>
        <authorList>
            <person name="Yamashiro T."/>
            <person name="Shiraishi A."/>
            <person name="Satake H."/>
            <person name="Nakayama K."/>
        </authorList>
    </citation>
    <scope>NUCLEOTIDE SEQUENCE</scope>
</reference>
<feature type="compositionally biased region" description="Low complexity" evidence="2">
    <location>
        <begin position="612"/>
        <end position="629"/>
    </location>
</feature>
<feature type="coiled-coil region" evidence="1">
    <location>
        <begin position="968"/>
        <end position="995"/>
    </location>
</feature>
<gene>
    <name evidence="3" type="ORF">Tci_061581</name>
</gene>
<feature type="compositionally biased region" description="Low complexity" evidence="2">
    <location>
        <begin position="205"/>
        <end position="230"/>
    </location>
</feature>
<evidence type="ECO:0000256" key="2">
    <source>
        <dbReference type="SAM" id="MobiDB-lite"/>
    </source>
</evidence>
<comment type="caution">
    <text evidence="3">The sequence shown here is derived from an EMBL/GenBank/DDBJ whole genome shotgun (WGS) entry which is preliminary data.</text>
</comment>
<dbReference type="EMBL" id="BKCJ010009999">
    <property type="protein sequence ID" value="GEU89603.1"/>
    <property type="molecule type" value="Genomic_DNA"/>
</dbReference>
<dbReference type="AlphaFoldDB" id="A0A6L2NTY7"/>
<organism evidence="3">
    <name type="scientific">Tanacetum cinerariifolium</name>
    <name type="common">Dalmatian daisy</name>
    <name type="synonym">Chrysanthemum cinerariifolium</name>
    <dbReference type="NCBI Taxonomy" id="118510"/>
    <lineage>
        <taxon>Eukaryota</taxon>
        <taxon>Viridiplantae</taxon>
        <taxon>Streptophyta</taxon>
        <taxon>Embryophyta</taxon>
        <taxon>Tracheophyta</taxon>
        <taxon>Spermatophyta</taxon>
        <taxon>Magnoliopsida</taxon>
        <taxon>eudicotyledons</taxon>
        <taxon>Gunneridae</taxon>
        <taxon>Pentapetalae</taxon>
        <taxon>asterids</taxon>
        <taxon>campanulids</taxon>
        <taxon>Asterales</taxon>
        <taxon>Asteraceae</taxon>
        <taxon>Asteroideae</taxon>
        <taxon>Anthemideae</taxon>
        <taxon>Anthemidinae</taxon>
        <taxon>Tanacetum</taxon>
    </lineage>
</organism>
<proteinExistence type="predicted"/>
<accession>A0A6L2NTY7</accession>
<keyword evidence="1" id="KW-0175">Coiled coil</keyword>
<feature type="compositionally biased region" description="Polar residues" evidence="2">
    <location>
        <begin position="1229"/>
        <end position="1249"/>
    </location>
</feature>
<feature type="region of interest" description="Disordered" evidence="2">
    <location>
        <begin position="1141"/>
        <end position="1162"/>
    </location>
</feature>
<feature type="region of interest" description="Disordered" evidence="2">
    <location>
        <begin position="1211"/>
        <end position="1259"/>
    </location>
</feature>
<evidence type="ECO:0000313" key="3">
    <source>
        <dbReference type="EMBL" id="GEU89603.1"/>
    </source>
</evidence>
<evidence type="ECO:0000256" key="1">
    <source>
        <dbReference type="SAM" id="Coils"/>
    </source>
</evidence>
<name>A0A6L2NTY7_TANCI</name>
<feature type="region of interest" description="Disordered" evidence="2">
    <location>
        <begin position="1021"/>
        <end position="1040"/>
    </location>
</feature>
<feature type="compositionally biased region" description="Low complexity" evidence="2">
    <location>
        <begin position="1145"/>
        <end position="1156"/>
    </location>
</feature>
<feature type="region of interest" description="Disordered" evidence="2">
    <location>
        <begin position="597"/>
        <end position="642"/>
    </location>
</feature>
<protein>
    <submittedName>
        <fullName evidence="3">Uncharacterized protein</fullName>
    </submittedName>
</protein>
<sequence length="1259" mass="142643">MVDVNLNINAPAMAPPIRTDDQILPRSRLLPVGKSSCYLDVEKSQSNPINKIAKDILKHTNFFRAFTSSLTIPSIYIQQFWDTIRYDRDNARYIYKRNLALHTQGKKKANPIVIPIIRFTKLIIHHLQSKHKFHLRPDSPLHLPYEEYILGHLLFSAKGTKREKEYLEKVAKHQRYISGKEGSDPDSPIPKPAKATKNSKPLAHKATPVTKPTTTKASKSTSSQQPKPKTAPAKTQEKKRKLVTKTSDEPSLAKSSKLGLVTKRRKATNSLRLVDEFGDKGIPDREPRFDDEEADMQTTMEESLKSVHDAHRGLLPSVVFREPDFGKFQTLLETLKKVIPTEEYIFQRRTPAPTEPSAHAESPLIYVELGLTDSDMKSDEEVPHVVNIGAQYKGQTGRNPRENLKLTVEEHVILEEPASSTGTLSSLQHLAKEFSFGSQFFNDKLSKAENEKTTAETEAESMVSIIILQDTSSIPYMTSPMIDLISKPDSSNDHRPLPATATATIIKTTTIINLPLPPQPQQGTTDSILIKRMGELEQIMANLIQDNKHLEERDLPEADMKDILHQRMWETNSYQPHKDHMILMKKEEKETFFTENTTWSLPHQPPPPSLPAGPSGTSRSSRASRSSQLPLPPPPPSTNLTWTTIDIRRKPYVSSIPKDLHMDDDTAPDEQVHTFDDEDIGNAHIPKSSALASTYAPPPDNSLLAQTGEMAIFMDCKPLPLDGPPGQVTFQFDFFFNKDLDYLRYCRKGGRPALSISKMKATYYPDVGLEQMVPDQMWIDEECKYDIAAIIEVFYMYGYDYMKKIVLRRADLNEHIIAEKDFKYMYISDFEDLSLLNLQGHLKHLPPKDKKILTTAVNLWTRNLVIRQREEDFQLGIESYHTQLNLTKPRWDAISFEYKHGFTLIYSPRAITFRDKYGVQMIMRFNEIHKFRDGTLHQIDEALDYRVKKFKDNIIMLKNEVEARDNYLVTLKQKLNQAEKERDDLKLKFDKFQTSSQSLTELLASQKHDKQGLGYYSLENDSESLSPSCPSDRLQPSGGYNAVPPPIIGNFMPQKPKLVFHNAPIAVQTAHSAFTVKLSSSEPTQDLSHTNRPSAPIIEEWVSDSEDDSKTIASQIAHSFVQSTKQVTPPRHFVQPVKAPILAATPKPTSPKTSSSSKRKKKKTCFVCRSVHHLIKDFPAVVLTQSKPVSITAVRPIYVVVPKIMVTRPRHAHSFDTKSKSTFRRHMTRGQSPKTSNSPFRVTSAQASVVSDAKGKKGK</sequence>